<accession>G5KHI0</accession>
<dbReference type="STRING" id="764291.STRUR_1495"/>
<evidence type="ECO:0000313" key="3">
    <source>
        <dbReference type="Proteomes" id="UP000005388"/>
    </source>
</evidence>
<reference evidence="2 3" key="1">
    <citation type="journal article" date="2014" name="Int. J. Syst. Evol. Microbiol.">
        <title>Phylogenomics and the dynamic genome evolution of the genus Streptococcus.</title>
        <authorList>
            <consortium name="The Broad Institute Genome Sequencing Platform"/>
            <person name="Richards V.P."/>
            <person name="Palmer S.R."/>
            <person name="Pavinski Bitar P.D."/>
            <person name="Qin X."/>
            <person name="Weinstock G.M."/>
            <person name="Highlander S.K."/>
            <person name="Town C.D."/>
            <person name="Burne R.A."/>
            <person name="Stanhope M.J."/>
        </authorList>
    </citation>
    <scope>NUCLEOTIDE SEQUENCE [LARGE SCALE GENOMIC DNA]</scope>
    <source>
        <strain evidence="2 3">2285-97</strain>
    </source>
</reference>
<comment type="caution">
    <text evidence="2">The sequence shown here is derived from an EMBL/GenBank/DDBJ whole genome shotgun (WGS) entry which is preliminary data.</text>
</comment>
<feature type="domain" description="Transcobalamin-like C-terminal" evidence="1">
    <location>
        <begin position="17"/>
        <end position="81"/>
    </location>
</feature>
<name>G5KHI0_9STRE</name>
<dbReference type="InterPro" id="IPR027954">
    <property type="entry name" value="Transcobalamin-like_C"/>
</dbReference>
<dbReference type="Gene3D" id="2.170.130.30">
    <property type="match status" value="1"/>
</dbReference>
<protein>
    <recommendedName>
        <fullName evidence="1">Transcobalamin-like C-terminal domain-containing protein</fullName>
    </recommendedName>
</protein>
<dbReference type="AlphaFoldDB" id="G5KHI0"/>
<proteinExistence type="predicted"/>
<evidence type="ECO:0000313" key="2">
    <source>
        <dbReference type="EMBL" id="EHJ56177.1"/>
    </source>
</evidence>
<evidence type="ECO:0000259" key="1">
    <source>
        <dbReference type="Pfam" id="PF14478"/>
    </source>
</evidence>
<sequence>MKKDKSVLDKKVTFKKGQTVMAVLKKHYKVVENNGFITEIDGLKQDQVAKKYWMFDINGKVAPKAANQIKVKSGDVITFYQKVYK</sequence>
<organism evidence="2 3">
    <name type="scientific">Streptococcus urinalis 2285-97</name>
    <dbReference type="NCBI Taxonomy" id="764291"/>
    <lineage>
        <taxon>Bacteria</taxon>
        <taxon>Bacillati</taxon>
        <taxon>Bacillota</taxon>
        <taxon>Bacilli</taxon>
        <taxon>Lactobacillales</taxon>
        <taxon>Streptococcaceae</taxon>
        <taxon>Streptococcus</taxon>
    </lineage>
</organism>
<dbReference type="EMBL" id="AEUZ02000001">
    <property type="protein sequence ID" value="EHJ56177.1"/>
    <property type="molecule type" value="Genomic_DNA"/>
</dbReference>
<gene>
    <name evidence="2" type="ORF">STRUR_1495</name>
</gene>
<dbReference type="Proteomes" id="UP000005388">
    <property type="component" value="Unassembled WGS sequence"/>
</dbReference>
<keyword evidence="3" id="KW-1185">Reference proteome</keyword>
<dbReference type="Pfam" id="PF14478">
    <property type="entry name" value="DUF4430"/>
    <property type="match status" value="1"/>
</dbReference>